<dbReference type="EMBL" id="HE650828">
    <property type="protein sequence ID" value="CCF59559.1"/>
    <property type="molecule type" value="Genomic_DNA"/>
</dbReference>
<feature type="region of interest" description="Disordered" evidence="1">
    <location>
        <begin position="223"/>
        <end position="261"/>
    </location>
</feature>
<dbReference type="Proteomes" id="UP000005220">
    <property type="component" value="Chromosome 8"/>
</dbReference>
<sequence length="288" mass="33146">MNGGKSNGSKLSDEKKKEQNLKLNRFMIQTFTKGLLFKYSSLFIENYNENDTNVEPLSRLLKFDYRKTPVFFETLLKRSNSSIVQFKKVCCIMVKFLQCCTNETNYMKFLKYNLHKLIVSCFILSIPNVTGTEADKIENREKSYILYSKMTGLSVSEITNCCSIVRPIIIRRSRNQYNALLYTNTSSYNNSENRFNVMTDTILNYDASNNYYHHFVPPRTISPSDIHITTGNSSSSDSTNYNGNNNERQSSPSADNPLTSSNGYILGTEMEQFNELGKKLVIEYFRVV</sequence>
<proteinExistence type="predicted"/>
<accession>H2AZ03</accession>
<dbReference type="OrthoDB" id="4069919at2759"/>
<keyword evidence="3" id="KW-1185">Reference proteome</keyword>
<dbReference type="InParanoid" id="H2AZ03"/>
<gene>
    <name evidence="2" type="primary">KAFR0H01490</name>
    <name evidence="2" type="ORF">KAFR_0H01490</name>
</gene>
<dbReference type="FunCoup" id="H2AZ03">
    <property type="interactions" value="16"/>
</dbReference>
<reference evidence="2 3" key="1">
    <citation type="journal article" date="2011" name="Proc. Natl. Acad. Sci. U.S.A.">
        <title>Evolutionary erosion of yeast sex chromosomes by mating-type switching accidents.</title>
        <authorList>
            <person name="Gordon J.L."/>
            <person name="Armisen D."/>
            <person name="Proux-Wera E."/>
            <person name="Oheigeartaigh S.S."/>
            <person name="Byrne K.P."/>
            <person name="Wolfe K.H."/>
        </authorList>
    </citation>
    <scope>NUCLEOTIDE SEQUENCE [LARGE SCALE GENOMIC DNA]</scope>
    <source>
        <strain evidence="3">ATCC 22294 / BCRC 22015 / CBS 2517 / CECT 1963 / NBRC 1671 / NRRL Y-8276</strain>
    </source>
</reference>
<evidence type="ECO:0000313" key="3">
    <source>
        <dbReference type="Proteomes" id="UP000005220"/>
    </source>
</evidence>
<evidence type="ECO:0000313" key="2">
    <source>
        <dbReference type="EMBL" id="CCF59559.1"/>
    </source>
</evidence>
<dbReference type="AlphaFoldDB" id="H2AZ03"/>
<protein>
    <submittedName>
        <fullName evidence="2">Uncharacterized protein</fullName>
    </submittedName>
</protein>
<feature type="compositionally biased region" description="Low complexity" evidence="1">
    <location>
        <begin position="229"/>
        <end position="246"/>
    </location>
</feature>
<dbReference type="HOGENOM" id="CLU_089385_0_0_1"/>
<feature type="compositionally biased region" description="Polar residues" evidence="1">
    <location>
        <begin position="247"/>
        <end position="261"/>
    </location>
</feature>
<dbReference type="KEGG" id="kaf:KAFR_0H01490"/>
<dbReference type="RefSeq" id="XP_003958694.1">
    <property type="nucleotide sequence ID" value="XM_003958645.1"/>
</dbReference>
<dbReference type="eggNOG" id="ENOG502RZVT">
    <property type="taxonomic scope" value="Eukaryota"/>
</dbReference>
<name>H2AZ03_KAZAF</name>
<organism evidence="2 3">
    <name type="scientific">Kazachstania africana (strain ATCC 22294 / BCRC 22015 / CBS 2517 / CECT 1963 / NBRC 1671 / NRRL Y-8276)</name>
    <name type="common">Yeast</name>
    <name type="synonym">Kluyveromyces africanus</name>
    <dbReference type="NCBI Taxonomy" id="1071382"/>
    <lineage>
        <taxon>Eukaryota</taxon>
        <taxon>Fungi</taxon>
        <taxon>Dikarya</taxon>
        <taxon>Ascomycota</taxon>
        <taxon>Saccharomycotina</taxon>
        <taxon>Saccharomycetes</taxon>
        <taxon>Saccharomycetales</taxon>
        <taxon>Saccharomycetaceae</taxon>
        <taxon>Kazachstania</taxon>
    </lineage>
</organism>
<dbReference type="GeneID" id="13887556"/>
<evidence type="ECO:0000256" key="1">
    <source>
        <dbReference type="SAM" id="MobiDB-lite"/>
    </source>
</evidence>